<evidence type="ECO:0000256" key="3">
    <source>
        <dbReference type="ARBA" id="ARBA00023242"/>
    </source>
</evidence>
<evidence type="ECO:0000313" key="8">
    <source>
        <dbReference type="EMBL" id="ERF75743.1"/>
    </source>
</evidence>
<dbReference type="GO" id="GO:1990904">
    <property type="term" value="C:ribonucleoprotein complex"/>
    <property type="evidence" value="ECO:0007669"/>
    <property type="project" value="InterPro"/>
</dbReference>
<feature type="compositionally biased region" description="Basic and acidic residues" evidence="5">
    <location>
        <begin position="510"/>
        <end position="530"/>
    </location>
</feature>
<dbReference type="AlphaFoldDB" id="U1GTL1"/>
<dbReference type="PRINTS" id="PR00302">
    <property type="entry name" value="LUPUSLA"/>
</dbReference>
<dbReference type="InterPro" id="IPR012677">
    <property type="entry name" value="Nucleotide-bd_a/b_plait_sf"/>
</dbReference>
<dbReference type="GO" id="GO:0006396">
    <property type="term" value="P:RNA processing"/>
    <property type="evidence" value="ECO:0007669"/>
    <property type="project" value="InterPro"/>
</dbReference>
<evidence type="ECO:0000256" key="4">
    <source>
        <dbReference type="PROSITE-ProRule" id="PRU00332"/>
    </source>
</evidence>
<dbReference type="GO" id="GO:0003729">
    <property type="term" value="F:mRNA binding"/>
    <property type="evidence" value="ECO:0007669"/>
    <property type="project" value="TreeGrafter"/>
</dbReference>
<feature type="compositionally biased region" description="Basic and acidic residues" evidence="5">
    <location>
        <begin position="439"/>
        <end position="474"/>
    </location>
</feature>
<dbReference type="PANTHER" id="PTHR22792">
    <property type="entry name" value="LUPUS LA PROTEIN-RELATED"/>
    <property type="match status" value="1"/>
</dbReference>
<feature type="compositionally biased region" description="Basic and acidic residues" evidence="5">
    <location>
        <begin position="414"/>
        <end position="429"/>
    </location>
</feature>
<dbReference type="InterPro" id="IPR006630">
    <property type="entry name" value="La_HTH"/>
</dbReference>
<evidence type="ECO:0000313" key="9">
    <source>
        <dbReference type="Proteomes" id="UP000019373"/>
    </source>
</evidence>
<dbReference type="SMART" id="SM00715">
    <property type="entry name" value="LA"/>
    <property type="match status" value="1"/>
</dbReference>
<dbReference type="SUPFAM" id="SSF46785">
    <property type="entry name" value="Winged helix' DNA-binding domain"/>
    <property type="match status" value="1"/>
</dbReference>
<dbReference type="PROSITE" id="PS50102">
    <property type="entry name" value="RRM"/>
    <property type="match status" value="1"/>
</dbReference>
<dbReference type="InterPro" id="IPR036390">
    <property type="entry name" value="WH_DNA-bd_sf"/>
</dbReference>
<proteinExistence type="predicted"/>
<keyword evidence="3" id="KW-0539">Nucleus</keyword>
<protein>
    <recommendedName>
        <fullName evidence="10">HTH La-type RNA-binding domain-containing protein</fullName>
    </recommendedName>
</protein>
<dbReference type="Pfam" id="PF05383">
    <property type="entry name" value="La"/>
    <property type="match status" value="1"/>
</dbReference>
<evidence type="ECO:0000259" key="6">
    <source>
        <dbReference type="PROSITE" id="PS50102"/>
    </source>
</evidence>
<feature type="region of interest" description="Disordered" evidence="5">
    <location>
        <begin position="330"/>
        <end position="530"/>
    </location>
</feature>
<dbReference type="OMA" id="YGANAVR"/>
<evidence type="ECO:0000256" key="2">
    <source>
        <dbReference type="ARBA" id="ARBA00022884"/>
    </source>
</evidence>
<dbReference type="PANTHER" id="PTHR22792:SF140">
    <property type="entry name" value="ACHILLES, ISOFORM A"/>
    <property type="match status" value="1"/>
</dbReference>
<evidence type="ECO:0008006" key="10">
    <source>
        <dbReference type="Google" id="ProtNLM"/>
    </source>
</evidence>
<feature type="domain" description="RRM" evidence="6">
    <location>
        <begin position="244"/>
        <end position="323"/>
    </location>
</feature>
<dbReference type="Gene3D" id="3.30.70.330">
    <property type="match status" value="1"/>
</dbReference>
<sequence>MSTAEVANPVDSNSQSAQDVQDMLAELKESRQTGTATDPTAVDNDEVAQASNNEESVDESKSKMLAEENGVDNPENKKNGEAEEVKKDEGIGGENGEGSHGHRPHQGGYKGRGGARDRGDFKSYKQNIKSDLVAQEETDDPVQIRKQVEFYFSDSNLPMDRFLLSQVGGSKNFSVDLKIIHSFKRMRHFQPFSAIVAALKESTFLELTDDDTKVKRKEPLPETIDPEKMDPDAIKVFEDRAMPRSVYVKGFGEEDVKTQFDIEAFFAPYGPYNAIRLRRANDKVFKGSVFVEFDSEETQKKFLDLDPKPQYKGNALQIMSKKEYCEKKVDDIKSGKVKPSGQPYRGRGGHQNKRKRDDEDDRDWRERREDDRKNGFRDSRRGGRGGRGRDSRRDQGTEVRRDARGVPIVESTEEPPKDENNARAKREAATADALAKAKAMVEAENAKKKEPEPEGKQDDDATDKATQKEAEAKVNTEVPGATADGTAEKPELPPSKKRGRDEAGDEDGLPEAKKVDSKVEGMDKQENTDS</sequence>
<keyword evidence="2 4" id="KW-0694">RNA-binding</keyword>
<dbReference type="OrthoDB" id="439993at2759"/>
<dbReference type="InterPro" id="IPR035979">
    <property type="entry name" value="RBD_domain_sf"/>
</dbReference>
<dbReference type="PROSITE" id="PS50961">
    <property type="entry name" value="HTH_LA"/>
    <property type="match status" value="1"/>
</dbReference>
<feature type="region of interest" description="Disordered" evidence="5">
    <location>
        <begin position="1"/>
        <end position="121"/>
    </location>
</feature>
<dbReference type="CDD" id="cd12291">
    <property type="entry name" value="RRM1_La"/>
    <property type="match status" value="1"/>
</dbReference>
<evidence type="ECO:0000256" key="5">
    <source>
        <dbReference type="SAM" id="MobiDB-lite"/>
    </source>
</evidence>
<feature type="compositionally biased region" description="Basic and acidic residues" evidence="5">
    <location>
        <begin position="362"/>
        <end position="404"/>
    </location>
</feature>
<dbReference type="Pfam" id="PF00076">
    <property type="entry name" value="RRM_1"/>
    <property type="match status" value="1"/>
</dbReference>
<keyword evidence="9" id="KW-1185">Reference proteome</keyword>
<dbReference type="HOGENOM" id="CLU_043291_2_0_1"/>
<accession>U1GTL1</accession>
<dbReference type="eggNOG" id="KOG0118">
    <property type="taxonomic scope" value="Eukaryota"/>
</dbReference>
<dbReference type="RefSeq" id="XP_007786901.1">
    <property type="nucleotide sequence ID" value="XM_007788711.1"/>
</dbReference>
<evidence type="ECO:0000259" key="7">
    <source>
        <dbReference type="PROSITE" id="PS50961"/>
    </source>
</evidence>
<dbReference type="InterPro" id="IPR002344">
    <property type="entry name" value="Lupus_La"/>
</dbReference>
<dbReference type="GO" id="GO:0005634">
    <property type="term" value="C:nucleus"/>
    <property type="evidence" value="ECO:0007669"/>
    <property type="project" value="UniProtKB-SubCell"/>
</dbReference>
<feature type="compositionally biased region" description="Basic and acidic residues" evidence="5">
    <location>
        <begin position="74"/>
        <end position="90"/>
    </location>
</feature>
<dbReference type="SUPFAM" id="SSF54928">
    <property type="entry name" value="RNA-binding domain, RBD"/>
    <property type="match status" value="1"/>
</dbReference>
<dbReference type="CDD" id="cd08029">
    <property type="entry name" value="LA_like_fungal"/>
    <property type="match status" value="1"/>
</dbReference>
<feature type="compositionally biased region" description="Polar residues" evidence="5">
    <location>
        <begin position="1"/>
        <end position="19"/>
    </location>
</feature>
<reference evidence="9" key="1">
    <citation type="journal article" date="2014" name="BMC Genomics">
        <title>Genome characteristics reveal the impact of lichenization on lichen-forming fungus Endocarpon pusillum Hedwig (Verrucariales, Ascomycota).</title>
        <authorList>
            <person name="Wang Y.-Y."/>
            <person name="Liu B."/>
            <person name="Zhang X.-Y."/>
            <person name="Zhou Q.-M."/>
            <person name="Zhang T."/>
            <person name="Li H."/>
            <person name="Yu Y.-F."/>
            <person name="Zhang X.-L."/>
            <person name="Hao X.-Y."/>
            <person name="Wang M."/>
            <person name="Wang L."/>
            <person name="Wei J.-C."/>
        </authorList>
    </citation>
    <scope>NUCLEOTIDE SEQUENCE [LARGE SCALE GENOMIC DNA]</scope>
    <source>
        <strain evidence="9">Z07020 / HMAS-L-300199</strain>
    </source>
</reference>
<feature type="domain" description="HTH La-type RNA-binding" evidence="7">
    <location>
        <begin position="134"/>
        <end position="224"/>
    </location>
</feature>
<dbReference type="Gene3D" id="1.10.10.10">
    <property type="entry name" value="Winged helix-like DNA-binding domain superfamily/Winged helix DNA-binding domain"/>
    <property type="match status" value="1"/>
</dbReference>
<dbReference type="SMART" id="SM00360">
    <property type="entry name" value="RRM"/>
    <property type="match status" value="1"/>
</dbReference>
<evidence type="ECO:0000256" key="1">
    <source>
        <dbReference type="ARBA" id="ARBA00004123"/>
    </source>
</evidence>
<organism evidence="8 9">
    <name type="scientific">Endocarpon pusillum (strain Z07020 / HMAS-L-300199)</name>
    <name type="common">Lichen-forming fungus</name>
    <dbReference type="NCBI Taxonomy" id="1263415"/>
    <lineage>
        <taxon>Eukaryota</taxon>
        <taxon>Fungi</taxon>
        <taxon>Dikarya</taxon>
        <taxon>Ascomycota</taxon>
        <taxon>Pezizomycotina</taxon>
        <taxon>Eurotiomycetes</taxon>
        <taxon>Chaetothyriomycetidae</taxon>
        <taxon>Verrucariales</taxon>
        <taxon>Verrucariaceae</taxon>
        <taxon>Endocarpon</taxon>
    </lineage>
</organism>
<dbReference type="EMBL" id="KE720798">
    <property type="protein sequence ID" value="ERF75743.1"/>
    <property type="molecule type" value="Genomic_DNA"/>
</dbReference>
<dbReference type="GeneID" id="19236628"/>
<dbReference type="InterPro" id="IPR045180">
    <property type="entry name" value="La_dom_prot"/>
</dbReference>
<dbReference type="Proteomes" id="UP000019373">
    <property type="component" value="Unassembled WGS sequence"/>
</dbReference>
<dbReference type="InterPro" id="IPR000504">
    <property type="entry name" value="RRM_dom"/>
</dbReference>
<gene>
    <name evidence="8" type="ORF">EPUS_01573</name>
</gene>
<comment type="subcellular location">
    <subcellularLocation>
        <location evidence="1">Nucleus</location>
    </subcellularLocation>
</comment>
<name>U1GTL1_ENDPU</name>
<dbReference type="InterPro" id="IPR036388">
    <property type="entry name" value="WH-like_DNA-bd_sf"/>
</dbReference>